<evidence type="ECO:0000313" key="2">
    <source>
        <dbReference type="EMBL" id="CAK0885098.1"/>
    </source>
</evidence>
<feature type="compositionally biased region" description="Low complexity" evidence="1">
    <location>
        <begin position="790"/>
        <end position="800"/>
    </location>
</feature>
<dbReference type="Proteomes" id="UP001189429">
    <property type="component" value="Unassembled WGS sequence"/>
</dbReference>
<protein>
    <submittedName>
        <fullName evidence="2">Uncharacterized protein</fullName>
    </submittedName>
</protein>
<feature type="region of interest" description="Disordered" evidence="1">
    <location>
        <begin position="780"/>
        <end position="826"/>
    </location>
</feature>
<proteinExistence type="predicted"/>
<feature type="compositionally biased region" description="Polar residues" evidence="1">
    <location>
        <begin position="812"/>
        <end position="821"/>
    </location>
</feature>
<comment type="caution">
    <text evidence="2">The sequence shown here is derived from an EMBL/GenBank/DDBJ whole genome shotgun (WGS) entry which is preliminary data.</text>
</comment>
<sequence length="888" mass="96805">TTFLEIARSTKVVEPGWNRRKKLFGWTNKSLGSSQYDEKKFECTNSIYESRWPTYRNFEVCSNFYKETSKVEMDMGERGGQTVWDVFVERAQAEVDFTHPAAKKYALIFQNLHNIWQAFKGSPSGAMLDIIMITLPKLGAPMGTCSLAPNGLGPLPLPKVTEEQLDSLTVAMDDSPAQHLRKKFREEQLREMKLDEQKAKLADAKAKAKGKEGQSKKKVPKKGELHIPVESEAGGTGAFVEHLNDLFKYLVQIDPNQKDKYTGFMVLGLFAQLTGGVAVKSGGGLKYIKKWSAMRRPMKADAYKAAALEMVKYFAKNNPAMPIVAHPSAATALNQAMLATLAHAQSGATAPTRKDAAMCLASAAAGGVAEIIPAAWGTVLEAISIIRSASSDGNGIDISSIDQNMASLIEHGISSVEKLKSGMPKALFDIFARSTVEFHEFASAWVEAGMGVACVCVKVDVAEYLETKRRVIDVISSMPAKALADHIERAAGLGPAPAGMLARCSAPASCDLHRGTNVVKLTREIMESVTPKVDVFPAERQKPLNLVSNQFETKHAAEELAVKLDQRGIALIEVKLAEEWPHMSCVESLVAAAEEARQEAGEVPCAPDAEIEVPDEMTIAQWEEHVAKMEAEDTAEEKGVKLTTQKKIIAAASLYFANRARDAVTYGVDAGLKKSLSIDIKGILKGSGEKTIDKDTRVAKASLFRAEPVTTAATNPEMGMPYWGNVVSEQVALLLPKATTLPHRGQQWQGPCTFLDGSSCLNVFRPGACLAWQCRRVKQQQPKTSEQTEVAEPGAEGASEPAKKRQRKQSTPKDQQQQPVSKGQAVATHKIEWVDFSFKISTRGEGDVEFTCVRPVLVDSPDPAVMAVIGEAFRAPIEFDDSDPQKKK</sequence>
<evidence type="ECO:0000256" key="1">
    <source>
        <dbReference type="SAM" id="MobiDB-lite"/>
    </source>
</evidence>
<dbReference type="EMBL" id="CAUYUJ010018625">
    <property type="protein sequence ID" value="CAK0885098.1"/>
    <property type="molecule type" value="Genomic_DNA"/>
</dbReference>
<feature type="non-terminal residue" evidence="2">
    <location>
        <position position="1"/>
    </location>
</feature>
<organism evidence="2 3">
    <name type="scientific">Prorocentrum cordatum</name>
    <dbReference type="NCBI Taxonomy" id="2364126"/>
    <lineage>
        <taxon>Eukaryota</taxon>
        <taxon>Sar</taxon>
        <taxon>Alveolata</taxon>
        <taxon>Dinophyceae</taxon>
        <taxon>Prorocentrales</taxon>
        <taxon>Prorocentraceae</taxon>
        <taxon>Prorocentrum</taxon>
    </lineage>
</organism>
<keyword evidence="3" id="KW-1185">Reference proteome</keyword>
<gene>
    <name evidence="2" type="ORF">PCOR1329_LOCUS66807</name>
</gene>
<evidence type="ECO:0000313" key="3">
    <source>
        <dbReference type="Proteomes" id="UP001189429"/>
    </source>
</evidence>
<name>A0ABN9WFB2_9DINO</name>
<accession>A0ABN9WFB2</accession>
<reference evidence="2" key="1">
    <citation type="submission" date="2023-10" db="EMBL/GenBank/DDBJ databases">
        <authorList>
            <person name="Chen Y."/>
            <person name="Shah S."/>
            <person name="Dougan E. K."/>
            <person name="Thang M."/>
            <person name="Chan C."/>
        </authorList>
    </citation>
    <scope>NUCLEOTIDE SEQUENCE [LARGE SCALE GENOMIC DNA]</scope>
</reference>
<feature type="non-terminal residue" evidence="2">
    <location>
        <position position="888"/>
    </location>
</feature>